<accession>A0A1X1ZVU9</accession>
<organism evidence="6 7">
    <name type="scientific">Mycobacterium palustre</name>
    <dbReference type="NCBI Taxonomy" id="153971"/>
    <lineage>
        <taxon>Bacteria</taxon>
        <taxon>Bacillati</taxon>
        <taxon>Actinomycetota</taxon>
        <taxon>Actinomycetes</taxon>
        <taxon>Mycobacteriales</taxon>
        <taxon>Mycobacteriaceae</taxon>
        <taxon>Mycobacterium</taxon>
        <taxon>Mycobacterium simiae complex</taxon>
    </lineage>
</organism>
<reference evidence="6 7" key="1">
    <citation type="submission" date="2016-01" db="EMBL/GenBank/DDBJ databases">
        <title>The new phylogeny of the genus Mycobacterium.</title>
        <authorList>
            <person name="Tarcisio F."/>
            <person name="Conor M."/>
            <person name="Antonella G."/>
            <person name="Elisabetta G."/>
            <person name="Giulia F.S."/>
            <person name="Sara T."/>
            <person name="Anna F."/>
            <person name="Clotilde B."/>
            <person name="Roberto B."/>
            <person name="Veronica D.S."/>
            <person name="Fabio R."/>
            <person name="Monica P."/>
            <person name="Olivier J."/>
            <person name="Enrico T."/>
            <person name="Nicola S."/>
        </authorList>
    </citation>
    <scope>NUCLEOTIDE SEQUENCE [LARGE SCALE GENOMIC DNA]</scope>
    <source>
        <strain evidence="6 7">DSM 44572</strain>
    </source>
</reference>
<dbReference type="Proteomes" id="UP000193529">
    <property type="component" value="Unassembled WGS sequence"/>
</dbReference>
<evidence type="ECO:0000259" key="5">
    <source>
        <dbReference type="PROSITE" id="PS51900"/>
    </source>
</evidence>
<dbReference type="PANTHER" id="PTHR30349">
    <property type="entry name" value="PHAGE INTEGRASE-RELATED"/>
    <property type="match status" value="1"/>
</dbReference>
<name>A0A1X1ZVU9_9MYCO</name>
<dbReference type="STRING" id="153971.AWC19_27535"/>
<sequence>MARKRAEKLGLRLVQRGIVFSLLDENNVTLSVGMLGVVDAYLVARLAPRRPGPPRSTRPPESWRRDVDDYLLTLSAAGQRESTIRHRYKCLCMAARGLGCPPAEVTAEQLLNWLGRQQYLSPEGRKNYRAVLSGFFTWMYRYGRMPDYIGDALPRVRVPKVPPRPAGDEAWEAALAQADQRTELMLRLAGEAGLRRAEIAQVHSSHLDSVGGNPQLLVHGKGGKQRIVPISDYLAALIRESGKGWVFPNGLGGHLGPDRVGRLIAGALPGDWTAHTLRHRFATRAYRGSRNLRAVQKLLGHESILSTERYTAVYDDEIRAAATYAW</sequence>
<dbReference type="AlphaFoldDB" id="A0A1X1ZVU9"/>
<keyword evidence="2" id="KW-0233">DNA recombination</keyword>
<evidence type="ECO:0000256" key="1">
    <source>
        <dbReference type="ARBA" id="ARBA00023125"/>
    </source>
</evidence>
<comment type="caution">
    <text evidence="6">The sequence shown here is derived from an EMBL/GenBank/DDBJ whole genome shotgun (WGS) entry which is preliminary data.</text>
</comment>
<dbReference type="GO" id="GO:0006310">
    <property type="term" value="P:DNA recombination"/>
    <property type="evidence" value="ECO:0007669"/>
    <property type="project" value="UniProtKB-KW"/>
</dbReference>
<dbReference type="InterPro" id="IPR011010">
    <property type="entry name" value="DNA_brk_join_enz"/>
</dbReference>
<feature type="domain" description="Tyr recombinase" evidence="4">
    <location>
        <begin position="161"/>
        <end position="323"/>
    </location>
</feature>
<evidence type="ECO:0000259" key="4">
    <source>
        <dbReference type="PROSITE" id="PS51898"/>
    </source>
</evidence>
<dbReference type="Gene3D" id="1.10.443.10">
    <property type="entry name" value="Intergrase catalytic core"/>
    <property type="match status" value="1"/>
</dbReference>
<evidence type="ECO:0000256" key="3">
    <source>
        <dbReference type="PROSITE-ProRule" id="PRU01248"/>
    </source>
</evidence>
<keyword evidence="7" id="KW-1185">Reference proteome</keyword>
<evidence type="ECO:0000256" key="2">
    <source>
        <dbReference type="ARBA" id="ARBA00023172"/>
    </source>
</evidence>
<evidence type="ECO:0000313" key="7">
    <source>
        <dbReference type="Proteomes" id="UP000193529"/>
    </source>
</evidence>
<proteinExistence type="predicted"/>
<feature type="domain" description="Core-binding (CB)" evidence="5">
    <location>
        <begin position="61"/>
        <end position="140"/>
    </location>
</feature>
<dbReference type="InterPro" id="IPR050090">
    <property type="entry name" value="Tyrosine_recombinase_XerCD"/>
</dbReference>
<gene>
    <name evidence="6" type="ORF">AWC19_27535</name>
</gene>
<dbReference type="Pfam" id="PF00589">
    <property type="entry name" value="Phage_integrase"/>
    <property type="match status" value="1"/>
</dbReference>
<dbReference type="InterPro" id="IPR044068">
    <property type="entry name" value="CB"/>
</dbReference>
<dbReference type="PROSITE" id="PS51898">
    <property type="entry name" value="TYR_RECOMBINASE"/>
    <property type="match status" value="1"/>
</dbReference>
<dbReference type="PANTHER" id="PTHR30349:SF64">
    <property type="entry name" value="PROPHAGE INTEGRASE INTD-RELATED"/>
    <property type="match status" value="1"/>
</dbReference>
<dbReference type="GO" id="GO:0015074">
    <property type="term" value="P:DNA integration"/>
    <property type="evidence" value="ECO:0007669"/>
    <property type="project" value="InterPro"/>
</dbReference>
<dbReference type="GO" id="GO:0003677">
    <property type="term" value="F:DNA binding"/>
    <property type="evidence" value="ECO:0007669"/>
    <property type="project" value="UniProtKB-UniRule"/>
</dbReference>
<evidence type="ECO:0000313" key="6">
    <source>
        <dbReference type="EMBL" id="ORW28226.1"/>
    </source>
</evidence>
<dbReference type="EMBL" id="LQPJ01000064">
    <property type="protein sequence ID" value="ORW28226.1"/>
    <property type="molecule type" value="Genomic_DNA"/>
</dbReference>
<dbReference type="InterPro" id="IPR002104">
    <property type="entry name" value="Integrase_catalytic"/>
</dbReference>
<dbReference type="PROSITE" id="PS51900">
    <property type="entry name" value="CB"/>
    <property type="match status" value="1"/>
</dbReference>
<protein>
    <submittedName>
        <fullName evidence="6">Integrase</fullName>
    </submittedName>
</protein>
<keyword evidence="1 3" id="KW-0238">DNA-binding</keyword>
<dbReference type="SUPFAM" id="SSF56349">
    <property type="entry name" value="DNA breaking-rejoining enzymes"/>
    <property type="match status" value="1"/>
</dbReference>
<dbReference type="InterPro" id="IPR013762">
    <property type="entry name" value="Integrase-like_cat_sf"/>
</dbReference>